<dbReference type="EMBL" id="SRLO01004864">
    <property type="protein sequence ID" value="TNN30093.1"/>
    <property type="molecule type" value="Genomic_DNA"/>
</dbReference>
<evidence type="ECO:0000313" key="3">
    <source>
        <dbReference type="Proteomes" id="UP000314294"/>
    </source>
</evidence>
<sequence length="186" mass="20593">MKSLQLWQKVGLVRVTLRRQWPGAEPWYRGRRPPGDCCARFFPARGLAVRQSAASWSDMSTTTRARISIEPPGGEASPTGHRGAAAPATGRRPRRRPSRLSSSQPRAHKIKVGNRVTTLWNGTIVSDPLEGHRHRLDPAARRRARCGRRVHPQLPGVSRAGCSRSSTRSDDVQLERERACARASPG</sequence>
<evidence type="ECO:0000313" key="2">
    <source>
        <dbReference type="EMBL" id="TNN30093.1"/>
    </source>
</evidence>
<feature type="compositionally biased region" description="Polar residues" evidence="1">
    <location>
        <begin position="52"/>
        <end position="65"/>
    </location>
</feature>
<comment type="caution">
    <text evidence="2">The sequence shown here is derived from an EMBL/GenBank/DDBJ whole genome shotgun (WGS) entry which is preliminary data.</text>
</comment>
<evidence type="ECO:0000256" key="1">
    <source>
        <dbReference type="SAM" id="MobiDB-lite"/>
    </source>
</evidence>
<feature type="region of interest" description="Disordered" evidence="1">
    <location>
        <begin position="52"/>
        <end position="111"/>
    </location>
</feature>
<feature type="compositionally biased region" description="Basic residues" evidence="1">
    <location>
        <begin position="141"/>
        <end position="151"/>
    </location>
</feature>
<name>A0A4Z2EML8_9TELE</name>
<proteinExistence type="predicted"/>
<accession>A0A4Z2EML8</accession>
<gene>
    <name evidence="2" type="ORF">EYF80_059757</name>
</gene>
<protein>
    <submittedName>
        <fullName evidence="2">Uncharacterized protein</fullName>
    </submittedName>
</protein>
<organism evidence="2 3">
    <name type="scientific">Liparis tanakae</name>
    <name type="common">Tanaka's snailfish</name>
    <dbReference type="NCBI Taxonomy" id="230148"/>
    <lineage>
        <taxon>Eukaryota</taxon>
        <taxon>Metazoa</taxon>
        <taxon>Chordata</taxon>
        <taxon>Craniata</taxon>
        <taxon>Vertebrata</taxon>
        <taxon>Euteleostomi</taxon>
        <taxon>Actinopterygii</taxon>
        <taxon>Neopterygii</taxon>
        <taxon>Teleostei</taxon>
        <taxon>Neoteleostei</taxon>
        <taxon>Acanthomorphata</taxon>
        <taxon>Eupercaria</taxon>
        <taxon>Perciformes</taxon>
        <taxon>Cottioidei</taxon>
        <taxon>Cottales</taxon>
        <taxon>Liparidae</taxon>
        <taxon>Liparis</taxon>
    </lineage>
</organism>
<keyword evidence="3" id="KW-1185">Reference proteome</keyword>
<dbReference type="Proteomes" id="UP000314294">
    <property type="component" value="Unassembled WGS sequence"/>
</dbReference>
<reference evidence="2 3" key="1">
    <citation type="submission" date="2019-03" db="EMBL/GenBank/DDBJ databases">
        <title>First draft genome of Liparis tanakae, snailfish: a comprehensive survey of snailfish specific genes.</title>
        <authorList>
            <person name="Kim W."/>
            <person name="Song I."/>
            <person name="Jeong J.-H."/>
            <person name="Kim D."/>
            <person name="Kim S."/>
            <person name="Ryu S."/>
            <person name="Song J.Y."/>
            <person name="Lee S.K."/>
        </authorList>
    </citation>
    <scope>NUCLEOTIDE SEQUENCE [LARGE SCALE GENOMIC DNA]</scope>
    <source>
        <tissue evidence="2">Muscle</tissue>
    </source>
</reference>
<dbReference type="AlphaFoldDB" id="A0A4Z2EML8"/>
<feature type="region of interest" description="Disordered" evidence="1">
    <location>
        <begin position="140"/>
        <end position="186"/>
    </location>
</feature>
<feature type="compositionally biased region" description="Basic and acidic residues" evidence="1">
    <location>
        <begin position="167"/>
        <end position="180"/>
    </location>
</feature>